<evidence type="ECO:0000313" key="7">
    <source>
        <dbReference type="EMBL" id="MCF6137400.1"/>
    </source>
</evidence>
<dbReference type="EMBL" id="JAKIJS010000001">
    <property type="protein sequence ID" value="MCF6137400.1"/>
    <property type="molecule type" value="Genomic_DNA"/>
</dbReference>
<keyword evidence="2" id="KW-0963">Cytoplasm</keyword>
<keyword evidence="2 4" id="KW-0560">Oxidoreductase</keyword>
<keyword evidence="2 4" id="KW-0028">Amino-acid biosynthesis</keyword>
<comment type="function">
    <text evidence="2">Catalyzes the reduction of 1-pyrroline-5-carboxylate (PCA) to L-proline.</text>
</comment>
<name>A0ABS9H0C7_9BACL</name>
<dbReference type="GO" id="GO:0004735">
    <property type="term" value="F:pyrroline-5-carboxylate reductase activity"/>
    <property type="evidence" value="ECO:0007669"/>
    <property type="project" value="UniProtKB-EC"/>
</dbReference>
<dbReference type="Gene3D" id="3.40.50.720">
    <property type="entry name" value="NAD(P)-binding Rossmann-like Domain"/>
    <property type="match status" value="1"/>
</dbReference>
<evidence type="ECO:0000256" key="3">
    <source>
        <dbReference type="NCBIfam" id="TIGR00112"/>
    </source>
</evidence>
<evidence type="ECO:0000256" key="2">
    <source>
        <dbReference type="HAMAP-Rule" id="MF_01925"/>
    </source>
</evidence>
<sequence>MEKYSLLIVGAGRMAEAVLAGLVKQEASLFKSITVSNHSDQQRLQRLASEYQVEVTGEWYSKVSEVDVILLAAPPKAHDSILKELATAISDQLVMTVAAGIDTTYMEERLPQGTPVCWLMPNTAALVQRSMTTFTCGKYVSDFHKTLIKHVLESIGSYEELTAEQVHDLTAITGSAPAFLYLLTEALEEKATSYGISKEQAKLLVTKMISGSAAMLDTGTPANELRDQVTSPGGSTAAGVSLLEGQNFKQTLKDAVVATNNHARKNH</sequence>
<comment type="catalytic activity">
    <reaction evidence="2 4">
        <text>L-proline + NADP(+) = (S)-1-pyrroline-5-carboxylate + NADPH + 2 H(+)</text>
        <dbReference type="Rhea" id="RHEA:14109"/>
        <dbReference type="ChEBI" id="CHEBI:15378"/>
        <dbReference type="ChEBI" id="CHEBI:17388"/>
        <dbReference type="ChEBI" id="CHEBI:57783"/>
        <dbReference type="ChEBI" id="CHEBI:58349"/>
        <dbReference type="ChEBI" id="CHEBI:60039"/>
        <dbReference type="EC" id="1.5.1.2"/>
    </reaction>
</comment>
<dbReference type="InterPro" id="IPR053790">
    <property type="entry name" value="P5CR-like_CS"/>
</dbReference>
<organism evidence="7 8">
    <name type="scientific">Pseudalkalibacillus berkeleyi</name>
    <dbReference type="NCBI Taxonomy" id="1069813"/>
    <lineage>
        <taxon>Bacteria</taxon>
        <taxon>Bacillati</taxon>
        <taxon>Bacillota</taxon>
        <taxon>Bacilli</taxon>
        <taxon>Bacillales</taxon>
        <taxon>Fictibacillaceae</taxon>
        <taxon>Pseudalkalibacillus</taxon>
    </lineage>
</organism>
<dbReference type="PROSITE" id="PS00521">
    <property type="entry name" value="P5CR"/>
    <property type="match status" value="1"/>
</dbReference>
<dbReference type="NCBIfam" id="TIGR00112">
    <property type="entry name" value="proC"/>
    <property type="match status" value="1"/>
</dbReference>
<reference evidence="7 8" key="1">
    <citation type="submission" date="2022-01" db="EMBL/GenBank/DDBJ databases">
        <title>Alkalihalobacillus sp. EGI L200015, a novel bacterium isolated from a salt lake sediment.</title>
        <authorList>
            <person name="Gao L."/>
            <person name="Fang B.-Z."/>
            <person name="Li W.-J."/>
        </authorList>
    </citation>
    <scope>NUCLEOTIDE SEQUENCE [LARGE SCALE GENOMIC DNA]</scope>
    <source>
        <strain evidence="7 8">KCTC 12718</strain>
    </source>
</reference>
<dbReference type="HAMAP" id="MF_01925">
    <property type="entry name" value="P5C_reductase"/>
    <property type="match status" value="1"/>
</dbReference>
<dbReference type="InterPro" id="IPR000304">
    <property type="entry name" value="Pyrroline-COOH_reductase"/>
</dbReference>
<dbReference type="Pfam" id="PF14748">
    <property type="entry name" value="P5CR_dimer"/>
    <property type="match status" value="1"/>
</dbReference>
<evidence type="ECO:0000259" key="5">
    <source>
        <dbReference type="Pfam" id="PF03807"/>
    </source>
</evidence>
<gene>
    <name evidence="2 7" type="primary">proC</name>
    <name evidence="7" type="ORF">L2716_06630</name>
</gene>
<evidence type="ECO:0000256" key="1">
    <source>
        <dbReference type="ARBA" id="ARBA00005525"/>
    </source>
</evidence>
<dbReference type="Proteomes" id="UP001649381">
    <property type="component" value="Unassembled WGS sequence"/>
</dbReference>
<feature type="domain" description="Pyrroline-5-carboxylate reductase catalytic N-terminal" evidence="5">
    <location>
        <begin position="8"/>
        <end position="100"/>
    </location>
</feature>
<dbReference type="InterPro" id="IPR028939">
    <property type="entry name" value="P5C_Rdtase_cat_N"/>
</dbReference>
<dbReference type="InterPro" id="IPR036291">
    <property type="entry name" value="NAD(P)-bd_dom_sf"/>
</dbReference>
<evidence type="ECO:0000313" key="8">
    <source>
        <dbReference type="Proteomes" id="UP001649381"/>
    </source>
</evidence>
<feature type="domain" description="Pyrroline-5-carboxylate reductase dimerisation" evidence="6">
    <location>
        <begin position="164"/>
        <end position="265"/>
    </location>
</feature>
<dbReference type="RefSeq" id="WP_236332961.1">
    <property type="nucleotide sequence ID" value="NZ_JAKIJS010000001.1"/>
</dbReference>
<protein>
    <recommendedName>
        <fullName evidence="2 3">Pyrroline-5-carboxylate reductase</fullName>
        <shortName evidence="2">P5C reductase</shortName>
        <shortName evidence="2">P5CR</shortName>
        <ecNumber evidence="2 3">1.5.1.2</ecNumber>
    </recommendedName>
    <alternativeName>
        <fullName evidence="2">PCA reductase</fullName>
    </alternativeName>
</protein>
<proteinExistence type="inferred from homology"/>
<comment type="subcellular location">
    <subcellularLocation>
        <location evidence="2">Cytoplasm</location>
    </subcellularLocation>
</comment>
<accession>A0ABS9H0C7</accession>
<comment type="caution">
    <text evidence="7">The sequence shown here is derived from an EMBL/GenBank/DDBJ whole genome shotgun (WGS) entry which is preliminary data.</text>
</comment>
<keyword evidence="2 4" id="KW-0521">NADP</keyword>
<comment type="similarity">
    <text evidence="1 2 4">Belongs to the pyrroline-5-carboxylate reductase family.</text>
</comment>
<dbReference type="EC" id="1.5.1.2" evidence="2 3"/>
<dbReference type="PANTHER" id="PTHR11645:SF49">
    <property type="entry name" value="PYRROLINE-5-CARBOXYLATE REDUCTASE 1"/>
    <property type="match status" value="1"/>
</dbReference>
<dbReference type="PANTHER" id="PTHR11645">
    <property type="entry name" value="PYRROLINE-5-CARBOXYLATE REDUCTASE"/>
    <property type="match status" value="1"/>
</dbReference>
<comment type="pathway">
    <text evidence="2 4">Amino-acid biosynthesis; L-proline biosynthesis; L-proline from L-glutamate 5-semialdehyde: step 1/1.</text>
</comment>
<evidence type="ECO:0000256" key="4">
    <source>
        <dbReference type="RuleBase" id="RU003903"/>
    </source>
</evidence>
<keyword evidence="8" id="KW-1185">Reference proteome</keyword>
<dbReference type="Pfam" id="PF03807">
    <property type="entry name" value="F420_oxidored"/>
    <property type="match status" value="1"/>
</dbReference>
<dbReference type="SUPFAM" id="SSF51735">
    <property type="entry name" value="NAD(P)-binding Rossmann-fold domains"/>
    <property type="match status" value="1"/>
</dbReference>
<dbReference type="InterPro" id="IPR008927">
    <property type="entry name" value="6-PGluconate_DH-like_C_sf"/>
</dbReference>
<comment type="catalytic activity">
    <reaction evidence="2">
        <text>L-proline + NAD(+) = (S)-1-pyrroline-5-carboxylate + NADH + 2 H(+)</text>
        <dbReference type="Rhea" id="RHEA:14105"/>
        <dbReference type="ChEBI" id="CHEBI:15378"/>
        <dbReference type="ChEBI" id="CHEBI:17388"/>
        <dbReference type="ChEBI" id="CHEBI:57540"/>
        <dbReference type="ChEBI" id="CHEBI:57945"/>
        <dbReference type="ChEBI" id="CHEBI:60039"/>
        <dbReference type="EC" id="1.5.1.2"/>
    </reaction>
</comment>
<dbReference type="SUPFAM" id="SSF48179">
    <property type="entry name" value="6-phosphogluconate dehydrogenase C-terminal domain-like"/>
    <property type="match status" value="1"/>
</dbReference>
<dbReference type="Gene3D" id="1.10.3730.10">
    <property type="entry name" value="ProC C-terminal domain-like"/>
    <property type="match status" value="1"/>
</dbReference>
<dbReference type="PIRSF" id="PIRSF000193">
    <property type="entry name" value="Pyrrol-5-carb_rd"/>
    <property type="match status" value="1"/>
</dbReference>
<keyword evidence="2 4" id="KW-0641">Proline biosynthesis</keyword>
<evidence type="ECO:0000259" key="6">
    <source>
        <dbReference type="Pfam" id="PF14748"/>
    </source>
</evidence>
<dbReference type="InterPro" id="IPR029036">
    <property type="entry name" value="P5CR_dimer"/>
</dbReference>